<evidence type="ECO:0000259" key="2">
    <source>
        <dbReference type="Pfam" id="PF16220"/>
    </source>
</evidence>
<gene>
    <name evidence="3" type="ORF">DRW07_03515</name>
</gene>
<feature type="domain" description="FecR N-terminal" evidence="2">
    <location>
        <begin position="18"/>
        <end position="60"/>
    </location>
</feature>
<dbReference type="InterPro" id="IPR032623">
    <property type="entry name" value="FecR_N"/>
</dbReference>
<accession>A0A3N5YF04</accession>
<comment type="caution">
    <text evidence="3">The sequence shown here is derived from an EMBL/GenBank/DDBJ whole genome shotgun (WGS) entry which is preliminary data.</text>
</comment>
<keyword evidence="4" id="KW-1185">Reference proteome</keyword>
<evidence type="ECO:0000313" key="3">
    <source>
        <dbReference type="EMBL" id="RPJ68485.1"/>
    </source>
</evidence>
<organism evidence="3 4">
    <name type="scientific">Alteromonas sediminis</name>
    <dbReference type="NCBI Taxonomy" id="2259342"/>
    <lineage>
        <taxon>Bacteria</taxon>
        <taxon>Pseudomonadati</taxon>
        <taxon>Pseudomonadota</taxon>
        <taxon>Gammaproteobacteria</taxon>
        <taxon>Alteromonadales</taxon>
        <taxon>Alteromonadaceae</taxon>
        <taxon>Alteromonas/Salinimonas group</taxon>
        <taxon>Alteromonas</taxon>
    </lineage>
</organism>
<protein>
    <submittedName>
        <fullName evidence="3">DUF4880 domain-containing protein</fullName>
    </submittedName>
</protein>
<dbReference type="Proteomes" id="UP000275281">
    <property type="component" value="Unassembled WGS sequence"/>
</dbReference>
<reference evidence="3 4" key="1">
    <citation type="submission" date="2018-11" db="EMBL/GenBank/DDBJ databases">
        <authorList>
            <person name="Ye M.-Q."/>
            <person name="Du Z.-J."/>
        </authorList>
    </citation>
    <scope>NUCLEOTIDE SEQUENCE [LARGE SCALE GENOMIC DNA]</scope>
    <source>
        <strain evidence="3 4">U0105</strain>
    </source>
</reference>
<dbReference type="RefSeq" id="WP_124026486.1">
    <property type="nucleotide sequence ID" value="NZ_JBHRSN010000005.1"/>
</dbReference>
<sequence>MNIHEWLGEDVPAAVVEKAIDWIAVLDDLENKPEEQAKRIAFYQWLGEDAAHQQAFAELSEMWAKTACLESLKSKIDASQVIPFPLKSQQNKPASKWGNQPLLADSMMCSNTFAPSWLYGVTLVTMCLGLILPAIF</sequence>
<evidence type="ECO:0000313" key="4">
    <source>
        <dbReference type="Proteomes" id="UP000275281"/>
    </source>
</evidence>
<feature type="transmembrane region" description="Helical" evidence="1">
    <location>
        <begin position="117"/>
        <end position="135"/>
    </location>
</feature>
<dbReference type="EMBL" id="RPOK01000001">
    <property type="protein sequence ID" value="RPJ68485.1"/>
    <property type="molecule type" value="Genomic_DNA"/>
</dbReference>
<name>A0A3N5YF04_9ALTE</name>
<dbReference type="Pfam" id="PF16220">
    <property type="entry name" value="DUF4880"/>
    <property type="match status" value="1"/>
</dbReference>
<keyword evidence="1" id="KW-0812">Transmembrane</keyword>
<keyword evidence="1" id="KW-0472">Membrane</keyword>
<dbReference type="AlphaFoldDB" id="A0A3N5YF04"/>
<dbReference type="OrthoDB" id="6322598at2"/>
<proteinExistence type="predicted"/>
<evidence type="ECO:0000256" key="1">
    <source>
        <dbReference type="SAM" id="Phobius"/>
    </source>
</evidence>
<keyword evidence="1" id="KW-1133">Transmembrane helix</keyword>